<proteinExistence type="predicted"/>
<dbReference type="WBParaSite" id="HPLM_0000587501-mRNA-1">
    <property type="protein sequence ID" value="HPLM_0000587501-mRNA-1"/>
    <property type="gene ID" value="HPLM_0000587501"/>
</dbReference>
<organism evidence="1">
    <name type="scientific">Haemonchus placei</name>
    <name type="common">Barber's pole worm</name>
    <dbReference type="NCBI Taxonomy" id="6290"/>
    <lineage>
        <taxon>Eukaryota</taxon>
        <taxon>Metazoa</taxon>
        <taxon>Ecdysozoa</taxon>
        <taxon>Nematoda</taxon>
        <taxon>Chromadorea</taxon>
        <taxon>Rhabditida</taxon>
        <taxon>Rhabditina</taxon>
        <taxon>Rhabditomorpha</taxon>
        <taxon>Strongyloidea</taxon>
        <taxon>Trichostrongylidae</taxon>
        <taxon>Haemonchus</taxon>
    </lineage>
</organism>
<sequence length="84" mass="9181">ISDDPFENAGAEKVILLTDLRHPVSAVKEVLLRIETQFVLTERIYALQASSAGVSAECYEEWLVKDGGSYKIGVISSTIVTELP</sequence>
<accession>A0A0N4W704</accession>
<name>A0A0N4W704_HAEPC</name>
<evidence type="ECO:0000313" key="1">
    <source>
        <dbReference type="WBParaSite" id="HPLM_0000587501-mRNA-1"/>
    </source>
</evidence>
<protein>
    <submittedName>
        <fullName evidence="1">LysR family transcriptional regulator</fullName>
    </submittedName>
</protein>
<reference evidence="1" key="1">
    <citation type="submission" date="2017-02" db="UniProtKB">
        <authorList>
            <consortium name="WormBaseParasite"/>
        </authorList>
    </citation>
    <scope>IDENTIFICATION</scope>
</reference>
<dbReference type="AlphaFoldDB" id="A0A0N4W704"/>